<evidence type="ECO:0000313" key="4">
    <source>
        <dbReference type="Proteomes" id="UP001589703"/>
    </source>
</evidence>
<evidence type="ECO:0000313" key="3">
    <source>
        <dbReference type="EMBL" id="MFB9739464.1"/>
    </source>
</evidence>
<evidence type="ECO:0000256" key="2">
    <source>
        <dbReference type="SAM" id="SignalP"/>
    </source>
</evidence>
<dbReference type="RefSeq" id="WP_385860504.1">
    <property type="nucleotide sequence ID" value="NZ_JBHMAR010000137.1"/>
</dbReference>
<organism evidence="3 4">
    <name type="scientific">Streptomyces thermocoprophilus</name>
    <dbReference type="NCBI Taxonomy" id="78356"/>
    <lineage>
        <taxon>Bacteria</taxon>
        <taxon>Bacillati</taxon>
        <taxon>Actinomycetota</taxon>
        <taxon>Actinomycetes</taxon>
        <taxon>Kitasatosporales</taxon>
        <taxon>Streptomycetaceae</taxon>
        <taxon>Streptomyces</taxon>
    </lineage>
</organism>
<evidence type="ECO:0008006" key="5">
    <source>
        <dbReference type="Google" id="ProtNLM"/>
    </source>
</evidence>
<reference evidence="3 4" key="1">
    <citation type="submission" date="2024-09" db="EMBL/GenBank/DDBJ databases">
        <authorList>
            <person name="Sun Q."/>
            <person name="Mori K."/>
        </authorList>
    </citation>
    <scope>NUCLEOTIDE SEQUENCE [LARGE SCALE GENOMIC DNA]</scope>
    <source>
        <strain evidence="3 4">JCM 10918</strain>
    </source>
</reference>
<dbReference type="Proteomes" id="UP001589703">
    <property type="component" value="Unassembled WGS sequence"/>
</dbReference>
<dbReference type="Gene3D" id="3.90.1720.10">
    <property type="entry name" value="endopeptidase domain like (from Nostoc punctiforme)"/>
    <property type="match status" value="1"/>
</dbReference>
<sequence>MSKSRSTILSVLVAGAVLTGAGAALPARAEPRPAATTAAKGTPASAKSLPSAGKSTRAQTLKRARTWLTANHGHQVPYSQTKRWKDGYRQDCSGYASMALGLAAPGPNTVALARTRSITKPIKMSQLKPGDLVIDAIGDSRSRHVVIFEKWNNSKHTSYTAYEQRGRHGTDHRSLTYGLKRGSEYKAYRPVQYGD</sequence>
<keyword evidence="2" id="KW-0732">Signal</keyword>
<protein>
    <recommendedName>
        <fullName evidence="5">NlpC/P60 domain-containing protein</fullName>
    </recommendedName>
</protein>
<accession>A0ABV5VNQ1</accession>
<dbReference type="PROSITE" id="PS51318">
    <property type="entry name" value="TAT"/>
    <property type="match status" value="1"/>
</dbReference>
<dbReference type="InterPro" id="IPR038765">
    <property type="entry name" value="Papain-like_cys_pep_sf"/>
</dbReference>
<feature type="chain" id="PRO_5047302244" description="NlpC/P60 domain-containing protein" evidence="2">
    <location>
        <begin position="30"/>
        <end position="195"/>
    </location>
</feature>
<comment type="caution">
    <text evidence="3">The sequence shown here is derived from an EMBL/GenBank/DDBJ whole genome shotgun (WGS) entry which is preliminary data.</text>
</comment>
<dbReference type="InterPro" id="IPR006311">
    <property type="entry name" value="TAT_signal"/>
</dbReference>
<feature type="signal peptide" evidence="2">
    <location>
        <begin position="1"/>
        <end position="29"/>
    </location>
</feature>
<proteinExistence type="predicted"/>
<name>A0ABV5VNQ1_9ACTN</name>
<feature type="region of interest" description="Disordered" evidence="1">
    <location>
        <begin position="24"/>
        <end position="57"/>
    </location>
</feature>
<feature type="compositionally biased region" description="Low complexity" evidence="1">
    <location>
        <begin position="24"/>
        <end position="48"/>
    </location>
</feature>
<dbReference type="SUPFAM" id="SSF54001">
    <property type="entry name" value="Cysteine proteinases"/>
    <property type="match status" value="1"/>
</dbReference>
<dbReference type="EMBL" id="JBHMAR010000137">
    <property type="protein sequence ID" value="MFB9739464.1"/>
    <property type="molecule type" value="Genomic_DNA"/>
</dbReference>
<keyword evidence="4" id="KW-1185">Reference proteome</keyword>
<gene>
    <name evidence="3" type="ORF">ACFFRO_30900</name>
</gene>
<evidence type="ECO:0000256" key="1">
    <source>
        <dbReference type="SAM" id="MobiDB-lite"/>
    </source>
</evidence>